<dbReference type="Proteomes" id="UP001589643">
    <property type="component" value="Unassembled WGS sequence"/>
</dbReference>
<evidence type="ECO:0000256" key="2">
    <source>
        <dbReference type="ARBA" id="ARBA00023315"/>
    </source>
</evidence>
<accession>A0ABV5EUG8</accession>
<keyword evidence="2 4" id="KW-0012">Acyltransferase</keyword>
<keyword evidence="5" id="KW-1185">Reference proteome</keyword>
<organism evidence="4 5">
    <name type="scientific">Microbacterium plantarum</name>
    <dbReference type="NCBI Taxonomy" id="1816425"/>
    <lineage>
        <taxon>Bacteria</taxon>
        <taxon>Bacillati</taxon>
        <taxon>Actinomycetota</taxon>
        <taxon>Actinomycetes</taxon>
        <taxon>Micrococcales</taxon>
        <taxon>Microbacteriaceae</taxon>
        <taxon>Microbacterium</taxon>
    </lineage>
</organism>
<dbReference type="Pfam" id="PF00583">
    <property type="entry name" value="Acetyltransf_1"/>
    <property type="match status" value="1"/>
</dbReference>
<evidence type="ECO:0000256" key="1">
    <source>
        <dbReference type="ARBA" id="ARBA00022679"/>
    </source>
</evidence>
<keyword evidence="1 4" id="KW-0808">Transferase</keyword>
<dbReference type="Gene3D" id="3.40.630.30">
    <property type="match status" value="1"/>
</dbReference>
<dbReference type="PANTHER" id="PTHR43877">
    <property type="entry name" value="AMINOALKYLPHOSPHONATE N-ACETYLTRANSFERASE-RELATED-RELATED"/>
    <property type="match status" value="1"/>
</dbReference>
<dbReference type="EMBL" id="JBHLHV010000002">
    <property type="protein sequence ID" value="MFB8893600.1"/>
    <property type="molecule type" value="Genomic_DNA"/>
</dbReference>
<dbReference type="InterPro" id="IPR000182">
    <property type="entry name" value="GNAT_dom"/>
</dbReference>
<evidence type="ECO:0000313" key="5">
    <source>
        <dbReference type="Proteomes" id="UP001589643"/>
    </source>
</evidence>
<gene>
    <name evidence="4" type="ORF">AB7P39_12190</name>
</gene>
<dbReference type="PROSITE" id="PS51186">
    <property type="entry name" value="GNAT"/>
    <property type="match status" value="1"/>
</dbReference>
<dbReference type="InterPro" id="IPR050832">
    <property type="entry name" value="Bact_Acetyltransf"/>
</dbReference>
<dbReference type="InterPro" id="IPR016181">
    <property type="entry name" value="Acyl_CoA_acyltransferase"/>
</dbReference>
<feature type="domain" description="N-acetyltransferase" evidence="3">
    <location>
        <begin position="15"/>
        <end position="156"/>
    </location>
</feature>
<dbReference type="GO" id="GO:0016746">
    <property type="term" value="F:acyltransferase activity"/>
    <property type="evidence" value="ECO:0007669"/>
    <property type="project" value="UniProtKB-KW"/>
</dbReference>
<dbReference type="RefSeq" id="WP_378719300.1">
    <property type="nucleotide sequence ID" value="NZ_JBHLHV010000002.1"/>
</dbReference>
<proteinExistence type="predicted"/>
<protein>
    <submittedName>
        <fullName evidence="4">GNAT family N-acetyltransferase</fullName>
        <ecNumber evidence="4">2.3.-.-</ecNumber>
    </submittedName>
</protein>
<evidence type="ECO:0000259" key="3">
    <source>
        <dbReference type="PROSITE" id="PS51186"/>
    </source>
</evidence>
<sequence>MTESLTIVRDDLSGLATRGLLAAHLAGMLANTPVESVHALDLTALQHPSVRVYSAWLGDEIAAVGAFKVFGSDRAEIKSMRVSEAFVGRGLGRAMLQHLEREARDAGIRSLWLETGSGADFVPARGLYESAGFSYCPPFGDYSPDPLSVFMTRDLDPATESAAR</sequence>
<reference evidence="4 5" key="1">
    <citation type="submission" date="2024-08" db="EMBL/GenBank/DDBJ databases">
        <title>Heavy metals resistant antinobacteria isolated from wastewater.</title>
        <authorList>
            <person name="Roman Ponce B."/>
            <person name="Blanco Mercado M.A."/>
            <person name="Avila Aldana I.N."/>
            <person name="Morales Arrieta S."/>
        </authorList>
    </citation>
    <scope>NUCLEOTIDE SEQUENCE [LARGE SCALE GENOMIC DNA]</scope>
    <source>
        <strain evidence="5">sma-1</strain>
    </source>
</reference>
<evidence type="ECO:0000313" key="4">
    <source>
        <dbReference type="EMBL" id="MFB8893600.1"/>
    </source>
</evidence>
<dbReference type="SUPFAM" id="SSF55729">
    <property type="entry name" value="Acyl-CoA N-acyltransferases (Nat)"/>
    <property type="match status" value="1"/>
</dbReference>
<name>A0ABV5EUG8_9MICO</name>
<dbReference type="CDD" id="cd04301">
    <property type="entry name" value="NAT_SF"/>
    <property type="match status" value="1"/>
</dbReference>
<dbReference type="PANTHER" id="PTHR43877:SF5">
    <property type="entry name" value="BLL8307 PROTEIN"/>
    <property type="match status" value="1"/>
</dbReference>
<dbReference type="EC" id="2.3.-.-" evidence="4"/>
<comment type="caution">
    <text evidence="4">The sequence shown here is derived from an EMBL/GenBank/DDBJ whole genome shotgun (WGS) entry which is preliminary data.</text>
</comment>